<dbReference type="EnsemblMetazoa" id="G14172.1">
    <property type="protein sequence ID" value="G14172.1:cds"/>
    <property type="gene ID" value="G14172"/>
</dbReference>
<dbReference type="Pfam" id="PF01549">
    <property type="entry name" value="ShK"/>
    <property type="match status" value="3"/>
</dbReference>
<feature type="domain" description="ShKT" evidence="1">
    <location>
        <begin position="127"/>
        <end position="164"/>
    </location>
</feature>
<dbReference type="Proteomes" id="UP000005408">
    <property type="component" value="Unassembled WGS sequence"/>
</dbReference>
<proteinExistence type="predicted"/>
<evidence type="ECO:0000313" key="2">
    <source>
        <dbReference type="EnsemblMetazoa" id="G14172.1:cds"/>
    </source>
</evidence>
<dbReference type="InterPro" id="IPR003582">
    <property type="entry name" value="ShKT_dom"/>
</dbReference>
<protein>
    <recommendedName>
        <fullName evidence="1">ShKT domain-containing protein</fullName>
    </recommendedName>
</protein>
<feature type="domain" description="ShKT" evidence="1">
    <location>
        <begin position="84"/>
        <end position="119"/>
    </location>
</feature>
<reference evidence="2" key="1">
    <citation type="submission" date="2022-08" db="UniProtKB">
        <authorList>
            <consortium name="EnsemblMetazoa"/>
        </authorList>
    </citation>
    <scope>IDENTIFICATION</scope>
    <source>
        <strain evidence="2">05x7-T-G4-1.051#20</strain>
    </source>
</reference>
<organism evidence="2 3">
    <name type="scientific">Magallana gigas</name>
    <name type="common">Pacific oyster</name>
    <name type="synonym">Crassostrea gigas</name>
    <dbReference type="NCBI Taxonomy" id="29159"/>
    <lineage>
        <taxon>Eukaryota</taxon>
        <taxon>Metazoa</taxon>
        <taxon>Spiralia</taxon>
        <taxon>Lophotrochozoa</taxon>
        <taxon>Mollusca</taxon>
        <taxon>Bivalvia</taxon>
        <taxon>Autobranchia</taxon>
        <taxon>Pteriomorphia</taxon>
        <taxon>Ostreida</taxon>
        <taxon>Ostreoidea</taxon>
        <taxon>Ostreidae</taxon>
        <taxon>Magallana</taxon>
    </lineage>
</organism>
<name>A0A8W8IIM1_MAGGI</name>
<feature type="domain" description="ShKT" evidence="1">
    <location>
        <begin position="217"/>
        <end position="252"/>
    </location>
</feature>
<accession>A0A8W8IIM1</accession>
<sequence length="286" mass="32181">MQPPDGLCSTRHRLGDPGHPWLGRDVFRLFAWHPYKFFEATGESPESLLEIFLGDKAVADLTSHLCNIYVRSEVKIGETLGGAVCQDKIDNCSQYGLTDCTTYQPWARDHCSAYCGFCIAPSTTPLPCADKIDDCESYGQHVCSEPRYIAWVLENCRYFCRQCSDEQLANADSKTTTLPPPLCENCRYYCRLCTQEQLLIADSKTTTTTTIGTPAIPCKDNLPHCDVYGDDICTTYPSWAEVNCRAYCRFCKPLEFVTLGSVGPGSIPVNKRTKERKNRSYLRKLN</sequence>
<dbReference type="PANTHER" id="PTHR21724:SF109">
    <property type="entry name" value="SHKT DOMAIN-CONTAINING PROTEIN"/>
    <property type="match status" value="1"/>
</dbReference>
<keyword evidence="3" id="KW-1185">Reference proteome</keyword>
<dbReference type="PANTHER" id="PTHR21724">
    <property type="entry name" value="SHKT DOMAIN-CONTAINING PROTEIN"/>
    <property type="match status" value="1"/>
</dbReference>
<dbReference type="SMART" id="SM00254">
    <property type="entry name" value="ShKT"/>
    <property type="match status" value="3"/>
</dbReference>
<evidence type="ECO:0000259" key="1">
    <source>
        <dbReference type="SMART" id="SM00254"/>
    </source>
</evidence>
<dbReference type="AlphaFoldDB" id="A0A8W8IIM1"/>
<evidence type="ECO:0000313" key="3">
    <source>
        <dbReference type="Proteomes" id="UP000005408"/>
    </source>
</evidence>